<keyword evidence="1" id="KW-0560">Oxidoreductase</keyword>
<dbReference type="Proteomes" id="UP000319498">
    <property type="component" value="Unassembled WGS sequence"/>
</dbReference>
<dbReference type="PANTHER" id="PTHR43818:SF11">
    <property type="entry name" value="BCDNA.GH03377"/>
    <property type="match status" value="1"/>
</dbReference>
<evidence type="ECO:0000259" key="2">
    <source>
        <dbReference type="Pfam" id="PF01408"/>
    </source>
</evidence>
<dbReference type="PANTHER" id="PTHR43818">
    <property type="entry name" value="BCDNA.GH03377"/>
    <property type="match status" value="1"/>
</dbReference>
<dbReference type="InterPro" id="IPR050463">
    <property type="entry name" value="Gfo/Idh/MocA_oxidrdct_glycsds"/>
</dbReference>
<proteinExistence type="predicted"/>
<dbReference type="Gene3D" id="3.30.360.10">
    <property type="entry name" value="Dihydrodipicolinate Reductase, domain 2"/>
    <property type="match status" value="1"/>
</dbReference>
<sequence length="326" mass="36448">MQMDQVKWNVGVIGAGVMGERMMNAIRTHEKFRVAAVSDVSAERAQEAAHKSGDVPWYTDYKELLKKVELDVIYLAVPPKFHHVIALDVLAHKKHLLCEKPLANSLTEAVEMLEAANDAGVVHAMNFPLYYQGIFPELSRRLEEIGDVRRIDIVTHFHQWPRPWQQTPWLAGREQGGFIREVLPHFTHLTYALFGDLHVVRTEVDYPADPALCETGVSAFLRLTDGTPVTINGLAGIAHQEHLDYRVYGSKGTLSVVNWSNLFVGGHGEALVPAEVPQQDRLSLLLDELSIAMNGGDARLVTFETGVKVQQVLEALLGHEKVHYIK</sequence>
<dbReference type="SUPFAM" id="SSF55347">
    <property type="entry name" value="Glyceraldehyde-3-phosphate dehydrogenase-like, C-terminal domain"/>
    <property type="match status" value="1"/>
</dbReference>
<accession>A0ABQ0TBH4</accession>
<protein>
    <recommendedName>
        <fullName evidence="6">Dehydrogenase</fullName>
    </recommendedName>
</protein>
<keyword evidence="5" id="KW-1185">Reference proteome</keyword>
<evidence type="ECO:0000313" key="4">
    <source>
        <dbReference type="EMBL" id="GED60648.1"/>
    </source>
</evidence>
<feature type="domain" description="Gfo/Idh/MocA-like oxidoreductase N-terminal" evidence="2">
    <location>
        <begin position="9"/>
        <end position="126"/>
    </location>
</feature>
<dbReference type="SUPFAM" id="SSF51735">
    <property type="entry name" value="NAD(P)-binding Rossmann-fold domains"/>
    <property type="match status" value="1"/>
</dbReference>
<dbReference type="InterPro" id="IPR055170">
    <property type="entry name" value="GFO_IDH_MocA-like_dom"/>
</dbReference>
<dbReference type="Pfam" id="PF22725">
    <property type="entry name" value="GFO_IDH_MocA_C3"/>
    <property type="match status" value="1"/>
</dbReference>
<evidence type="ECO:0000259" key="3">
    <source>
        <dbReference type="Pfam" id="PF22725"/>
    </source>
</evidence>
<name>A0ABQ0TBH4_9BACL</name>
<dbReference type="InterPro" id="IPR000683">
    <property type="entry name" value="Gfo/Idh/MocA-like_OxRdtase_N"/>
</dbReference>
<dbReference type="Pfam" id="PF01408">
    <property type="entry name" value="GFO_IDH_MocA"/>
    <property type="match status" value="1"/>
</dbReference>
<evidence type="ECO:0000256" key="1">
    <source>
        <dbReference type="ARBA" id="ARBA00023002"/>
    </source>
</evidence>
<comment type="caution">
    <text evidence="4">The sequence shown here is derived from an EMBL/GenBank/DDBJ whole genome shotgun (WGS) entry which is preliminary data.</text>
</comment>
<reference evidence="4 5" key="1">
    <citation type="submission" date="2019-06" db="EMBL/GenBank/DDBJ databases">
        <title>Whole genome shotgun sequence of Brevibacillus formosus NBRC 15716.</title>
        <authorList>
            <person name="Hosoyama A."/>
            <person name="Uohara A."/>
            <person name="Ohji S."/>
            <person name="Ichikawa N."/>
        </authorList>
    </citation>
    <scope>NUCLEOTIDE SEQUENCE [LARGE SCALE GENOMIC DNA]</scope>
    <source>
        <strain evidence="4 5">NBRC 15716</strain>
    </source>
</reference>
<dbReference type="Gene3D" id="3.40.50.720">
    <property type="entry name" value="NAD(P)-binding Rossmann-like Domain"/>
    <property type="match status" value="1"/>
</dbReference>
<organism evidence="4 5">
    <name type="scientific">Brevibacillus formosus</name>
    <dbReference type="NCBI Taxonomy" id="54913"/>
    <lineage>
        <taxon>Bacteria</taxon>
        <taxon>Bacillati</taxon>
        <taxon>Bacillota</taxon>
        <taxon>Bacilli</taxon>
        <taxon>Bacillales</taxon>
        <taxon>Paenibacillaceae</taxon>
        <taxon>Brevibacillus</taxon>
    </lineage>
</organism>
<dbReference type="EMBL" id="BJOL01000032">
    <property type="protein sequence ID" value="GED60648.1"/>
    <property type="molecule type" value="Genomic_DNA"/>
</dbReference>
<dbReference type="InterPro" id="IPR036291">
    <property type="entry name" value="NAD(P)-bd_dom_sf"/>
</dbReference>
<evidence type="ECO:0008006" key="6">
    <source>
        <dbReference type="Google" id="ProtNLM"/>
    </source>
</evidence>
<evidence type="ECO:0000313" key="5">
    <source>
        <dbReference type="Proteomes" id="UP000319498"/>
    </source>
</evidence>
<gene>
    <name evidence="4" type="ORF">BFO01nite_47800</name>
</gene>
<feature type="domain" description="GFO/IDH/MocA-like oxidoreductase" evidence="3">
    <location>
        <begin position="144"/>
        <end position="254"/>
    </location>
</feature>